<reference evidence="2" key="1">
    <citation type="submission" date="2020-10" db="EMBL/GenBank/DDBJ databases">
        <authorList>
            <person name="Kikuchi T."/>
        </authorList>
    </citation>
    <scope>NUCLEOTIDE SEQUENCE</scope>
    <source>
        <strain evidence="2">NKZ352</strain>
    </source>
</reference>
<feature type="region of interest" description="Disordered" evidence="1">
    <location>
        <begin position="795"/>
        <end position="814"/>
    </location>
</feature>
<evidence type="ECO:0000256" key="1">
    <source>
        <dbReference type="SAM" id="MobiDB-lite"/>
    </source>
</evidence>
<name>A0A8S1HDI2_9PELO</name>
<sequence>MEWIYHKKVSSGTLQLDNCFEVWLKENAEKSNERISKKLNDSSLFFADKRSNVDAAQLIKSLRALENSSSKSPVQHEGVEDFTRADFFCWKRNASIEPIKKISPDCFTPSEISGMHSSFEQLDDFMERKFLTKPFPTSVAIKKIRENMSKTSTHVLSDVSTTEVEDLRNHYDLFGFHKMLEDLAISGSTTVGCQAVSKETCKSLYSFADDMQGRLTQCDRFVVKLPFVRDNTSTGPFSNVSSTEQVKIVKIKSKFISPDVAKEVAQKVATTTSAAVRKTFSLDKESFGTTQTAAVIQKTSSLDHKSSLNTNVEREGSQLKRAQTHQQSLSPCAKKRKLENGSTLVAPTADGNKKKKVECPRVAGVSSVAKKALIVESSAINDVMSNLEARRKEMLAKKKRNVQNADKKVSDASSTIQIPTEATTRGTKDSVLVSKKNVSVDRRSTEAPRNDGKVLSSGQLPEAREGSLDLSEEALKSKNPGIPLQLDRNLPFSKRYQSPQREVAHKKVQQRSVRFLSDQSASSSKTTATSSTVFVDKKKTIIRRKLPHPGTILTEKSAVAQNCGENGLSSGPVSRVSFVVPPSIDASKSSLNVRSDLTLDQLLDLSVAGKSHEKKSVPTDDPENRMKKAKKIIANDLQLALREPKQYTFQGITARQQIQANIEKSASFAGEIDLTALELQLEEQKKITYWTKEKYNDLVRELRLPYFRALGCFWPALTPNDGILRGNSLKIVAERLLACKSHSSWRESKLLLTRRRDKRKEEFVEALTYFKTAKSDNTNKLGRFKNRVGYCRVASSQSREDGKEKNDMRQEEERKRIQGYEKGLENARRTEDPDLIRECKSKIMHHHVSYSNIDHYSAKRREARGAENPGNREDVEGTREWFHMKDRFYFRERNYAVVEVLNECNEQYLDRMPDVRLELFKEWALTPILAALKHQSKRSDNAERRAPSAIRMSDRFKIYSTMIGGKTPGNLNDIIKTCSIEPYEYHLLPIIWDQLSSHFKAVEPMSVWLSHDTDGLEAVKQSYRRTVPSRR</sequence>
<gene>
    <name evidence="2" type="ORF">CAUJ_LOCUS9788</name>
</gene>
<evidence type="ECO:0000313" key="2">
    <source>
        <dbReference type="EMBL" id="CAD6193869.1"/>
    </source>
</evidence>
<feature type="compositionally biased region" description="Basic and acidic residues" evidence="1">
    <location>
        <begin position="798"/>
        <end position="814"/>
    </location>
</feature>
<dbReference type="EMBL" id="CAJGYM010000039">
    <property type="protein sequence ID" value="CAD6193869.1"/>
    <property type="molecule type" value="Genomic_DNA"/>
</dbReference>
<feature type="region of interest" description="Disordered" evidence="1">
    <location>
        <begin position="398"/>
        <end position="469"/>
    </location>
</feature>
<protein>
    <submittedName>
        <fullName evidence="2">Uncharacterized protein</fullName>
    </submittedName>
</protein>
<feature type="region of interest" description="Disordered" evidence="1">
    <location>
        <begin position="497"/>
        <end position="528"/>
    </location>
</feature>
<proteinExistence type="predicted"/>
<dbReference type="AlphaFoldDB" id="A0A8S1HDI2"/>
<accession>A0A8S1HDI2</accession>
<keyword evidence="3" id="KW-1185">Reference proteome</keyword>
<dbReference type="Proteomes" id="UP000835052">
    <property type="component" value="Unassembled WGS sequence"/>
</dbReference>
<evidence type="ECO:0000313" key="3">
    <source>
        <dbReference type="Proteomes" id="UP000835052"/>
    </source>
</evidence>
<feature type="compositionally biased region" description="Basic and acidic residues" evidence="1">
    <location>
        <begin position="438"/>
        <end position="452"/>
    </location>
</feature>
<feature type="compositionally biased region" description="Polar residues" evidence="1">
    <location>
        <begin position="411"/>
        <end position="425"/>
    </location>
</feature>
<comment type="caution">
    <text evidence="2">The sequence shown here is derived from an EMBL/GenBank/DDBJ whole genome shotgun (WGS) entry which is preliminary data.</text>
</comment>
<organism evidence="2 3">
    <name type="scientific">Caenorhabditis auriculariae</name>
    <dbReference type="NCBI Taxonomy" id="2777116"/>
    <lineage>
        <taxon>Eukaryota</taxon>
        <taxon>Metazoa</taxon>
        <taxon>Ecdysozoa</taxon>
        <taxon>Nematoda</taxon>
        <taxon>Chromadorea</taxon>
        <taxon>Rhabditida</taxon>
        <taxon>Rhabditina</taxon>
        <taxon>Rhabditomorpha</taxon>
        <taxon>Rhabditoidea</taxon>
        <taxon>Rhabditidae</taxon>
        <taxon>Peloderinae</taxon>
        <taxon>Caenorhabditis</taxon>
    </lineage>
</organism>